<keyword evidence="1" id="KW-0812">Transmembrane</keyword>
<reference evidence="2" key="2">
    <citation type="submission" date="2021-04" db="EMBL/GenBank/DDBJ databases">
        <authorList>
            <person name="Gilroy R."/>
        </authorList>
    </citation>
    <scope>NUCLEOTIDE SEQUENCE</scope>
    <source>
        <strain evidence="2">ChiHjej9B8-1298</strain>
    </source>
</reference>
<dbReference type="AlphaFoldDB" id="A0A9D2J1A7"/>
<evidence type="ECO:0000256" key="1">
    <source>
        <dbReference type="SAM" id="Phobius"/>
    </source>
</evidence>
<reference evidence="2" key="1">
    <citation type="journal article" date="2021" name="PeerJ">
        <title>Extensive microbial diversity within the chicken gut microbiome revealed by metagenomics and culture.</title>
        <authorList>
            <person name="Gilroy R."/>
            <person name="Ravi A."/>
            <person name="Getino M."/>
            <person name="Pursley I."/>
            <person name="Horton D.L."/>
            <person name="Alikhan N.F."/>
            <person name="Baker D."/>
            <person name="Gharbi K."/>
            <person name="Hall N."/>
            <person name="Watson M."/>
            <person name="Adriaenssens E.M."/>
            <person name="Foster-Nyarko E."/>
            <person name="Jarju S."/>
            <person name="Secka A."/>
            <person name="Antonio M."/>
            <person name="Oren A."/>
            <person name="Chaudhuri R.R."/>
            <person name="La Ragione R."/>
            <person name="Hildebrand F."/>
            <person name="Pallen M.J."/>
        </authorList>
    </citation>
    <scope>NUCLEOTIDE SEQUENCE</scope>
    <source>
        <strain evidence="2">ChiHjej9B8-1298</strain>
    </source>
</reference>
<gene>
    <name evidence="2" type="ORF">H9814_04755</name>
</gene>
<dbReference type="InterPro" id="IPR025367">
    <property type="entry name" value="DUF4271"/>
</dbReference>
<feature type="transmembrane region" description="Helical" evidence="1">
    <location>
        <begin position="79"/>
        <end position="96"/>
    </location>
</feature>
<dbReference type="Pfam" id="PF14093">
    <property type="entry name" value="DUF4271"/>
    <property type="match status" value="1"/>
</dbReference>
<sequence>MTNILLATVAAWAGERIPIPYTFRMDEVVTILLLGCFFLSAYVLSRSRNYLLQLGHDFLLHRERASIFSDSTGGDMRHLLLLVGQTCVLIGLYLFICFGTSQPALLGAQPTWKLVGVYAGICGGYVFLKWMLYFFLGWIFLDRETTGRWMEAYSTLLYYLGFALFLSILFIVYFNSEFEIMVIVGIVLFLFLKILAFYKWLKLFCSNLYGSLFLILYFCAVEIIPCLMLYRGLVLLNDYWTINY</sequence>
<protein>
    <submittedName>
        <fullName evidence="2">DUF4271 domain-containing protein</fullName>
    </submittedName>
</protein>
<dbReference type="Proteomes" id="UP000824028">
    <property type="component" value="Unassembled WGS sequence"/>
</dbReference>
<comment type="caution">
    <text evidence="2">The sequence shown here is derived from an EMBL/GenBank/DDBJ whole genome shotgun (WGS) entry which is preliminary data.</text>
</comment>
<evidence type="ECO:0000313" key="2">
    <source>
        <dbReference type="EMBL" id="HIZ32843.1"/>
    </source>
</evidence>
<feature type="transmembrane region" description="Helical" evidence="1">
    <location>
        <begin position="180"/>
        <end position="201"/>
    </location>
</feature>
<evidence type="ECO:0000313" key="3">
    <source>
        <dbReference type="Proteomes" id="UP000824028"/>
    </source>
</evidence>
<accession>A0A9D2J1A7</accession>
<feature type="transmembrane region" description="Helical" evidence="1">
    <location>
        <begin position="153"/>
        <end position="174"/>
    </location>
</feature>
<dbReference type="EMBL" id="DXBX01000033">
    <property type="protein sequence ID" value="HIZ32843.1"/>
    <property type="molecule type" value="Genomic_DNA"/>
</dbReference>
<proteinExistence type="predicted"/>
<keyword evidence="1" id="KW-1133">Transmembrane helix</keyword>
<name>A0A9D2J1A7_9BACE</name>
<keyword evidence="1" id="KW-0472">Membrane</keyword>
<feature type="transmembrane region" description="Helical" evidence="1">
    <location>
        <begin position="116"/>
        <end position="141"/>
    </location>
</feature>
<organism evidence="2 3">
    <name type="scientific">Candidatus Bacteroides merdigallinarum</name>
    <dbReference type="NCBI Taxonomy" id="2838473"/>
    <lineage>
        <taxon>Bacteria</taxon>
        <taxon>Pseudomonadati</taxon>
        <taxon>Bacteroidota</taxon>
        <taxon>Bacteroidia</taxon>
        <taxon>Bacteroidales</taxon>
        <taxon>Bacteroidaceae</taxon>
        <taxon>Bacteroides</taxon>
    </lineage>
</organism>
<feature type="transmembrane region" description="Helical" evidence="1">
    <location>
        <begin position="208"/>
        <end position="230"/>
    </location>
</feature>
<feature type="transmembrane region" description="Helical" evidence="1">
    <location>
        <begin position="28"/>
        <end position="45"/>
    </location>
</feature>